<name>A0AC60P0M7_IXOPE</name>
<dbReference type="Proteomes" id="UP000805193">
    <property type="component" value="Unassembled WGS sequence"/>
</dbReference>
<keyword evidence="2" id="KW-1185">Reference proteome</keyword>
<organism evidence="1 2">
    <name type="scientific">Ixodes persulcatus</name>
    <name type="common">Taiga tick</name>
    <dbReference type="NCBI Taxonomy" id="34615"/>
    <lineage>
        <taxon>Eukaryota</taxon>
        <taxon>Metazoa</taxon>
        <taxon>Ecdysozoa</taxon>
        <taxon>Arthropoda</taxon>
        <taxon>Chelicerata</taxon>
        <taxon>Arachnida</taxon>
        <taxon>Acari</taxon>
        <taxon>Parasitiformes</taxon>
        <taxon>Ixodida</taxon>
        <taxon>Ixodoidea</taxon>
        <taxon>Ixodidae</taxon>
        <taxon>Ixodinae</taxon>
        <taxon>Ixodes</taxon>
    </lineage>
</organism>
<reference evidence="1 2" key="1">
    <citation type="journal article" date="2020" name="Cell">
        <title>Large-Scale Comparative Analyses of Tick Genomes Elucidate Their Genetic Diversity and Vector Capacities.</title>
        <authorList>
            <consortium name="Tick Genome and Microbiome Consortium (TIGMIC)"/>
            <person name="Jia N."/>
            <person name="Wang J."/>
            <person name="Shi W."/>
            <person name="Du L."/>
            <person name="Sun Y."/>
            <person name="Zhan W."/>
            <person name="Jiang J.F."/>
            <person name="Wang Q."/>
            <person name="Zhang B."/>
            <person name="Ji P."/>
            <person name="Bell-Sakyi L."/>
            <person name="Cui X.M."/>
            <person name="Yuan T.T."/>
            <person name="Jiang B.G."/>
            <person name="Yang W.F."/>
            <person name="Lam T.T."/>
            <person name="Chang Q.C."/>
            <person name="Ding S.J."/>
            <person name="Wang X.J."/>
            <person name="Zhu J.G."/>
            <person name="Ruan X.D."/>
            <person name="Zhao L."/>
            <person name="Wei J.T."/>
            <person name="Ye R.Z."/>
            <person name="Que T.C."/>
            <person name="Du C.H."/>
            <person name="Zhou Y.H."/>
            <person name="Cheng J.X."/>
            <person name="Dai P.F."/>
            <person name="Guo W.B."/>
            <person name="Han X.H."/>
            <person name="Huang E.J."/>
            <person name="Li L.F."/>
            <person name="Wei W."/>
            <person name="Gao Y.C."/>
            <person name="Liu J.Z."/>
            <person name="Shao H.Z."/>
            <person name="Wang X."/>
            <person name="Wang C.C."/>
            <person name="Yang T.C."/>
            <person name="Huo Q.B."/>
            <person name="Li W."/>
            <person name="Chen H.Y."/>
            <person name="Chen S.E."/>
            <person name="Zhou L.G."/>
            <person name="Ni X.B."/>
            <person name="Tian J.H."/>
            <person name="Sheng Y."/>
            <person name="Liu T."/>
            <person name="Pan Y.S."/>
            <person name="Xia L.Y."/>
            <person name="Li J."/>
            <person name="Zhao F."/>
            <person name="Cao W.C."/>
        </authorList>
    </citation>
    <scope>NUCLEOTIDE SEQUENCE [LARGE SCALE GENOMIC DNA]</scope>
    <source>
        <strain evidence="1">Iper-2018</strain>
    </source>
</reference>
<proteinExistence type="predicted"/>
<dbReference type="EMBL" id="JABSTQ010011316">
    <property type="protein sequence ID" value="KAG0412862.1"/>
    <property type="molecule type" value="Genomic_DNA"/>
</dbReference>
<comment type="caution">
    <text evidence="1">The sequence shown here is derived from an EMBL/GenBank/DDBJ whole genome shotgun (WGS) entry which is preliminary data.</text>
</comment>
<protein>
    <submittedName>
        <fullName evidence="1">Uncharacterized protein</fullName>
    </submittedName>
</protein>
<sequence length="202" mass="22151">MSANPSAPSKSVVRPPKRLPWWWPSSSAGPQFHAQRLMAVYIKDPTPAHELAFSLLTYISGVTYYVSATINPILYSIMSLKFRQAFRDTLMRCCGRRAARHGKSASVTFPSGFRSTFRSSVAFESSDFTLLTDGLLPPPYTVEAILAQRAKNVIICIDECSEPASSRKASTISNSSLRMVAGDAFDEAENLSDRMVELGSCG</sequence>
<accession>A0AC60P0M7</accession>
<gene>
    <name evidence="1" type="ORF">HPB47_009983</name>
</gene>
<evidence type="ECO:0000313" key="1">
    <source>
        <dbReference type="EMBL" id="KAG0412862.1"/>
    </source>
</evidence>
<evidence type="ECO:0000313" key="2">
    <source>
        <dbReference type="Proteomes" id="UP000805193"/>
    </source>
</evidence>